<reference evidence="2 3" key="1">
    <citation type="journal article" date="2019" name="Commun. Biol.">
        <title>The bagworm genome reveals a unique fibroin gene that provides high tensile strength.</title>
        <authorList>
            <person name="Kono N."/>
            <person name="Nakamura H."/>
            <person name="Ohtoshi R."/>
            <person name="Tomita M."/>
            <person name="Numata K."/>
            <person name="Arakawa K."/>
        </authorList>
    </citation>
    <scope>NUCLEOTIDE SEQUENCE [LARGE SCALE GENOMIC DNA]</scope>
</reference>
<feature type="region of interest" description="Disordered" evidence="1">
    <location>
        <begin position="43"/>
        <end position="86"/>
    </location>
</feature>
<evidence type="ECO:0000256" key="1">
    <source>
        <dbReference type="SAM" id="MobiDB-lite"/>
    </source>
</evidence>
<keyword evidence="3" id="KW-1185">Reference proteome</keyword>
<proteinExistence type="predicted"/>
<gene>
    <name evidence="2" type="ORF">EVAR_4732_1</name>
</gene>
<organism evidence="2 3">
    <name type="scientific">Eumeta variegata</name>
    <name type="common">Bagworm moth</name>
    <name type="synonym">Eumeta japonica</name>
    <dbReference type="NCBI Taxonomy" id="151549"/>
    <lineage>
        <taxon>Eukaryota</taxon>
        <taxon>Metazoa</taxon>
        <taxon>Ecdysozoa</taxon>
        <taxon>Arthropoda</taxon>
        <taxon>Hexapoda</taxon>
        <taxon>Insecta</taxon>
        <taxon>Pterygota</taxon>
        <taxon>Neoptera</taxon>
        <taxon>Endopterygota</taxon>
        <taxon>Lepidoptera</taxon>
        <taxon>Glossata</taxon>
        <taxon>Ditrysia</taxon>
        <taxon>Tineoidea</taxon>
        <taxon>Psychidae</taxon>
        <taxon>Oiketicinae</taxon>
        <taxon>Eumeta</taxon>
    </lineage>
</organism>
<evidence type="ECO:0000313" key="2">
    <source>
        <dbReference type="EMBL" id="GBP07340.1"/>
    </source>
</evidence>
<dbReference type="AlphaFoldDB" id="A0A4C1T1C0"/>
<sequence length="86" mass="9382">MGVPSFWPREGSKEGEEVVASALLGTPMAVEKHIKNMFPSAVGARRGRAAVGRRVKDKRKVTTTSNRYTLSMEKSDGPSARTSPYD</sequence>
<name>A0A4C1T1C0_EUMVA</name>
<protein>
    <submittedName>
        <fullName evidence="2">Uncharacterized protein</fullName>
    </submittedName>
</protein>
<feature type="compositionally biased region" description="Basic residues" evidence="1">
    <location>
        <begin position="45"/>
        <end position="61"/>
    </location>
</feature>
<evidence type="ECO:0000313" key="3">
    <source>
        <dbReference type="Proteomes" id="UP000299102"/>
    </source>
</evidence>
<dbReference type="Proteomes" id="UP000299102">
    <property type="component" value="Unassembled WGS sequence"/>
</dbReference>
<comment type="caution">
    <text evidence="2">The sequence shown here is derived from an EMBL/GenBank/DDBJ whole genome shotgun (WGS) entry which is preliminary data.</text>
</comment>
<accession>A0A4C1T1C0</accession>
<dbReference type="EMBL" id="BGZK01000026">
    <property type="protein sequence ID" value="GBP07340.1"/>
    <property type="molecule type" value="Genomic_DNA"/>
</dbReference>